<evidence type="ECO:0000313" key="20">
    <source>
        <dbReference type="EMBL" id="SIR85650.1"/>
    </source>
</evidence>
<evidence type="ECO:0000256" key="3">
    <source>
        <dbReference type="ARBA" id="ARBA00022670"/>
    </source>
</evidence>
<evidence type="ECO:0000256" key="12">
    <source>
        <dbReference type="ARBA" id="ARBA00044252"/>
    </source>
</evidence>
<dbReference type="EMBL" id="FTNU01000004">
    <property type="protein sequence ID" value="SIR85650.1"/>
    <property type="molecule type" value="Genomic_DNA"/>
</dbReference>
<keyword evidence="4" id="KW-0479">Metal-binding</keyword>
<evidence type="ECO:0000256" key="6">
    <source>
        <dbReference type="ARBA" id="ARBA00022833"/>
    </source>
</evidence>
<dbReference type="GO" id="GO:0046872">
    <property type="term" value="F:metal ion binding"/>
    <property type="evidence" value="ECO:0007669"/>
    <property type="project" value="UniProtKB-KW"/>
</dbReference>
<dbReference type="Pfam" id="PF01546">
    <property type="entry name" value="Peptidase_M20"/>
    <property type="match status" value="1"/>
</dbReference>
<evidence type="ECO:0000256" key="15">
    <source>
        <dbReference type="ARBA" id="ARBA00075285"/>
    </source>
</evidence>
<evidence type="ECO:0000256" key="10">
    <source>
        <dbReference type="ARBA" id="ARBA00036421"/>
    </source>
</evidence>
<evidence type="ECO:0000256" key="16">
    <source>
        <dbReference type="ARBA" id="ARBA00076004"/>
    </source>
</evidence>
<keyword evidence="6" id="KW-0862">Zinc</keyword>
<dbReference type="InterPro" id="IPR002933">
    <property type="entry name" value="Peptidase_M20"/>
</dbReference>
<keyword evidence="21" id="KW-1185">Reference proteome</keyword>
<evidence type="ECO:0000256" key="13">
    <source>
        <dbReference type="ARBA" id="ARBA00061423"/>
    </source>
</evidence>
<organism evidence="20 21">
    <name type="scientific">Moraxella cuniculi DSM 21768</name>
    <dbReference type="NCBI Taxonomy" id="1122245"/>
    <lineage>
        <taxon>Bacteria</taxon>
        <taxon>Pseudomonadati</taxon>
        <taxon>Pseudomonadota</taxon>
        <taxon>Gammaproteobacteria</taxon>
        <taxon>Moraxellales</taxon>
        <taxon>Moraxellaceae</taxon>
        <taxon>Moraxella</taxon>
    </lineage>
</organism>
<comment type="catalytic activity">
    <reaction evidence="10">
        <text>Hydrolysis of dipeptides, preferentially hydrophobic dipeptides including prolyl amino acids.</text>
        <dbReference type="EC" id="3.4.13.18"/>
    </reaction>
</comment>
<evidence type="ECO:0000256" key="8">
    <source>
        <dbReference type="ARBA" id="ARBA00023049"/>
    </source>
</evidence>
<dbReference type="PANTHER" id="PTHR43501:SF1">
    <property type="entry name" value="CYTOSOL NON-SPECIFIC DIPEPTIDASE"/>
    <property type="match status" value="1"/>
</dbReference>
<dbReference type="Gene3D" id="3.40.630.10">
    <property type="entry name" value="Zn peptidases"/>
    <property type="match status" value="2"/>
</dbReference>
<keyword evidence="7" id="KW-0224">Dipeptidase</keyword>
<dbReference type="FunFam" id="3.40.630.10:FF:000018">
    <property type="entry name" value="Aminoacyl-histidine dipeptidase PepD"/>
    <property type="match status" value="1"/>
</dbReference>
<evidence type="ECO:0000256" key="14">
    <source>
        <dbReference type="ARBA" id="ARBA00071271"/>
    </source>
</evidence>
<gene>
    <name evidence="20" type="ORF">SAMN02745664_10439</name>
</gene>
<comment type="cofactor">
    <cofactor evidence="1">
        <name>Co(2+)</name>
        <dbReference type="ChEBI" id="CHEBI:48828"/>
    </cofactor>
</comment>
<dbReference type="InterPro" id="IPR001160">
    <property type="entry name" value="Peptidase_M20C"/>
</dbReference>
<keyword evidence="3" id="KW-0645">Protease</keyword>
<feature type="domain" description="Peptidase M20 dimerisation" evidence="19">
    <location>
        <begin position="221"/>
        <end position="297"/>
    </location>
</feature>
<evidence type="ECO:0000259" key="19">
    <source>
        <dbReference type="Pfam" id="PF07687"/>
    </source>
</evidence>
<proteinExistence type="inferred from homology"/>
<dbReference type="GO" id="GO:0005829">
    <property type="term" value="C:cytosol"/>
    <property type="evidence" value="ECO:0007669"/>
    <property type="project" value="TreeGrafter"/>
</dbReference>
<evidence type="ECO:0000256" key="2">
    <source>
        <dbReference type="ARBA" id="ARBA00001947"/>
    </source>
</evidence>
<evidence type="ECO:0000256" key="18">
    <source>
        <dbReference type="ARBA" id="ARBA00078074"/>
    </source>
</evidence>
<evidence type="ECO:0000313" key="21">
    <source>
        <dbReference type="Proteomes" id="UP000187495"/>
    </source>
</evidence>
<evidence type="ECO:0000256" key="5">
    <source>
        <dbReference type="ARBA" id="ARBA00022801"/>
    </source>
</evidence>
<evidence type="ECO:0000256" key="17">
    <source>
        <dbReference type="ARBA" id="ARBA00077688"/>
    </source>
</evidence>
<dbReference type="NCBIfam" id="TIGR01893">
    <property type="entry name" value="aa-his-dipept"/>
    <property type="match status" value="1"/>
</dbReference>
<dbReference type="FunFam" id="3.40.630.10:FF:000015">
    <property type="entry name" value="Aminoacyl-histidine dipeptidase PepD"/>
    <property type="match status" value="1"/>
</dbReference>
<name>A0A1N7EC84_9GAMM</name>
<accession>A0A1N7EC84</accession>
<evidence type="ECO:0000256" key="7">
    <source>
        <dbReference type="ARBA" id="ARBA00022997"/>
    </source>
</evidence>
<dbReference type="Pfam" id="PF07687">
    <property type="entry name" value="M20_dimer"/>
    <property type="match status" value="1"/>
</dbReference>
<dbReference type="RefSeq" id="WP_076554902.1">
    <property type="nucleotide sequence ID" value="NZ_FTNU01000004.1"/>
</dbReference>
<dbReference type="EC" id="3.4.13.18" evidence="11"/>
<dbReference type="PRINTS" id="PR00934">
    <property type="entry name" value="XHISDIPTASE"/>
</dbReference>
<dbReference type="SUPFAM" id="SSF53187">
    <property type="entry name" value="Zn-dependent exopeptidases"/>
    <property type="match status" value="1"/>
</dbReference>
<reference evidence="21" key="1">
    <citation type="submission" date="2017-01" db="EMBL/GenBank/DDBJ databases">
        <authorList>
            <person name="Varghese N."/>
            <person name="Submissions S."/>
        </authorList>
    </citation>
    <scope>NUCLEOTIDE SEQUENCE [LARGE SCALE GENOMIC DNA]</scope>
    <source>
        <strain evidence="21">DSM 21768</strain>
    </source>
</reference>
<evidence type="ECO:0000256" key="4">
    <source>
        <dbReference type="ARBA" id="ARBA00022723"/>
    </source>
</evidence>
<keyword evidence="9" id="KW-0170">Cobalt</keyword>
<dbReference type="STRING" id="34061.B0189_07080"/>
<keyword evidence="8" id="KW-0482">Metalloprotease</keyword>
<comment type="similarity">
    <text evidence="13">Belongs to the peptidase M20C family.</text>
</comment>
<dbReference type="Proteomes" id="UP000187495">
    <property type="component" value="Unassembled WGS sequence"/>
</dbReference>
<protein>
    <recommendedName>
        <fullName evidence="14">Cytosol non-specific dipeptidase</fullName>
        <ecNumber evidence="11">3.4.13.18</ecNumber>
    </recommendedName>
    <alternativeName>
        <fullName evidence="17">Aminoacyl-histidine dipeptidase</fullName>
    </alternativeName>
    <alternativeName>
        <fullName evidence="16">Beta-alanyl-histidine dipeptidase</fullName>
    </alternativeName>
    <alternativeName>
        <fullName evidence="15">Carnosinase</fullName>
    </alternativeName>
    <alternativeName>
        <fullName evidence="12">Peptidase D</fullName>
    </alternativeName>
    <alternativeName>
        <fullName evidence="18">Xaa-His dipeptidase</fullName>
    </alternativeName>
</protein>
<dbReference type="GO" id="GO:0070573">
    <property type="term" value="F:metallodipeptidase activity"/>
    <property type="evidence" value="ECO:0007669"/>
    <property type="project" value="TreeGrafter"/>
</dbReference>
<dbReference type="InterPro" id="IPR011650">
    <property type="entry name" value="Peptidase_M20_dimer"/>
</dbReference>
<dbReference type="PANTHER" id="PTHR43501">
    <property type="entry name" value="CYTOSOL NON-SPECIFIC DIPEPTIDASE"/>
    <property type="match status" value="1"/>
</dbReference>
<dbReference type="PIRSF" id="PIRSF016599">
    <property type="entry name" value="Xaa-His_dipept"/>
    <property type="match status" value="1"/>
</dbReference>
<evidence type="ECO:0000256" key="9">
    <source>
        <dbReference type="ARBA" id="ARBA00023285"/>
    </source>
</evidence>
<dbReference type="GO" id="GO:0006508">
    <property type="term" value="P:proteolysis"/>
    <property type="evidence" value="ECO:0007669"/>
    <property type="project" value="UniProtKB-KW"/>
</dbReference>
<keyword evidence="5" id="KW-0378">Hydrolase</keyword>
<dbReference type="CDD" id="cd03890">
    <property type="entry name" value="M20_pepD"/>
    <property type="match status" value="1"/>
</dbReference>
<evidence type="ECO:0000256" key="1">
    <source>
        <dbReference type="ARBA" id="ARBA00001941"/>
    </source>
</evidence>
<sequence length="500" mass="53412">MSFHAVAYEQNLAVVQAFEPSLLWQWFARISAIAHPSHHEEALATDIVAWAKSQGLAVRRDAVGNVIIKKPASAGYENRATVALQAHLDMVPQANAEVEHDFATDPIRLRINPNDGAWLMATGTTLGADNGIGMASCLAVLADDTLAHPELEVLLTMTEETGMVGVFGLQSGELNATMMINTDTEEIGEVYIGCAGGIDADVRLPVLWQKTAFDTAITIDIKGLRGGHSGLDIDKNRSSAIKILARVLAVLNQQFSGQFAISGLHGGTLRNAIAREATATISLPQTIKSQVVQCIELTLDTIAAEIAKAEPNFVGTVAQTALPDTSLTPQDSTQVVDLIHALPNGVVRQSDVVADTVETSLSFGQLALDESGLRCVLLIRSLVESGKMAVCDVLSSIARLAGASVCFSGDYVGWNPDENSPITALTVSLYEKILNRKPDIKVIHAGLECGLIKKSHPNLDIVSIGPTIKNAHSPDEMVHIESVAAYWRLLTDILANAPMR</sequence>
<evidence type="ECO:0000256" key="11">
    <source>
        <dbReference type="ARBA" id="ARBA00038976"/>
    </source>
</evidence>
<comment type="cofactor">
    <cofactor evidence="2">
        <name>Zn(2+)</name>
        <dbReference type="ChEBI" id="CHEBI:29105"/>
    </cofactor>
</comment>
<dbReference type="AlphaFoldDB" id="A0A1N7EC84"/>